<dbReference type="PANTHER" id="PTHR21340:SF0">
    <property type="entry name" value="BIS(5'-NUCLEOSYL)-TETRAPHOSPHATASE [ASYMMETRICAL]"/>
    <property type="match status" value="1"/>
</dbReference>
<keyword evidence="3" id="KW-0547">Nucleotide-binding</keyword>
<dbReference type="InterPro" id="IPR003565">
    <property type="entry name" value="Tetra_PHTase"/>
</dbReference>
<dbReference type="Proteomes" id="UP000002627">
    <property type="component" value="Chromosome"/>
</dbReference>
<dbReference type="HOGENOM" id="CLU_037162_14_4_9"/>
<dbReference type="KEGG" id="ljf:FI9785_468"/>
<dbReference type="GO" id="GO:0000166">
    <property type="term" value="F:nucleotide binding"/>
    <property type="evidence" value="ECO:0007669"/>
    <property type="project" value="UniProtKB-KW"/>
</dbReference>
<evidence type="ECO:0000313" key="8">
    <source>
        <dbReference type="EMBL" id="CAX66349.1"/>
    </source>
</evidence>
<dbReference type="InterPro" id="IPR015797">
    <property type="entry name" value="NUDIX_hydrolase-like_dom_sf"/>
</dbReference>
<evidence type="ECO:0000256" key="5">
    <source>
        <dbReference type="ARBA" id="ARBA00032644"/>
    </source>
</evidence>
<feature type="domain" description="Nudix hydrolase" evidence="7">
    <location>
        <begin position="2"/>
        <end position="135"/>
    </location>
</feature>
<dbReference type="GO" id="GO:0004081">
    <property type="term" value="F:bis(5'-nucleosyl)-tetraphosphatase (asymmetrical) activity"/>
    <property type="evidence" value="ECO:0007669"/>
    <property type="project" value="TreeGrafter"/>
</dbReference>
<dbReference type="Pfam" id="PF00293">
    <property type="entry name" value="NUDIX"/>
    <property type="match status" value="1"/>
</dbReference>
<evidence type="ECO:0000256" key="2">
    <source>
        <dbReference type="ARBA" id="ARBA00018911"/>
    </source>
</evidence>
<evidence type="ECO:0000313" key="9">
    <source>
        <dbReference type="Proteomes" id="UP000002627"/>
    </source>
</evidence>
<proteinExistence type="inferred from homology"/>
<dbReference type="GO" id="GO:0006754">
    <property type="term" value="P:ATP biosynthetic process"/>
    <property type="evidence" value="ECO:0007669"/>
    <property type="project" value="TreeGrafter"/>
</dbReference>
<dbReference type="Gene3D" id="3.90.79.10">
    <property type="entry name" value="Nucleoside Triphosphate Pyrophosphohydrolase"/>
    <property type="match status" value="1"/>
</dbReference>
<dbReference type="AlphaFoldDB" id="D0R2E3"/>
<dbReference type="SUPFAM" id="SSF55811">
    <property type="entry name" value="Nudix"/>
    <property type="match status" value="1"/>
</dbReference>
<dbReference type="InterPro" id="IPR051325">
    <property type="entry name" value="Nudix_hydrolase_domain"/>
</dbReference>
<evidence type="ECO:0000259" key="7">
    <source>
        <dbReference type="PROSITE" id="PS51462"/>
    </source>
</evidence>
<protein>
    <recommendedName>
        <fullName evidence="2">Bis(5'-nucleosyl)-tetraphosphatase [asymmetrical]</fullName>
    </recommendedName>
    <alternativeName>
        <fullName evidence="5">Diadenosine 5',5'''-P1,P4-tetraphosphate asymmetrical hydrolase</fullName>
    </alternativeName>
</protein>
<dbReference type="PANTHER" id="PTHR21340">
    <property type="entry name" value="DIADENOSINE 5,5-P1,P4-TETRAPHOSPHATE PYROPHOSPHOHYDROLASE MUTT"/>
    <property type="match status" value="1"/>
</dbReference>
<name>D0R2E3_LACJF</name>
<dbReference type="EMBL" id="FN298497">
    <property type="protein sequence ID" value="CAX66349.1"/>
    <property type="molecule type" value="Genomic_DNA"/>
</dbReference>
<comment type="similarity">
    <text evidence="1 6">Belongs to the Nudix hydrolase family.</text>
</comment>
<dbReference type="InterPro" id="IPR020476">
    <property type="entry name" value="Nudix_hydrolase"/>
</dbReference>
<evidence type="ECO:0000256" key="6">
    <source>
        <dbReference type="RuleBase" id="RU003476"/>
    </source>
</evidence>
<evidence type="ECO:0000256" key="4">
    <source>
        <dbReference type="ARBA" id="ARBA00022801"/>
    </source>
</evidence>
<dbReference type="InterPro" id="IPR000086">
    <property type="entry name" value="NUDIX_hydrolase_dom"/>
</dbReference>
<gene>
    <name evidence="8" type="ordered locus">FI9785_468</name>
</gene>
<dbReference type="InterPro" id="IPR020084">
    <property type="entry name" value="NUDIX_hydrolase_CS"/>
</dbReference>
<keyword evidence="4 6" id="KW-0378">Hydrolase</keyword>
<dbReference type="PRINTS" id="PR00502">
    <property type="entry name" value="NUDIXFAMILY"/>
</dbReference>
<accession>D0R2E3</accession>
<dbReference type="PROSITE" id="PS00893">
    <property type="entry name" value="NUDIX_BOX"/>
    <property type="match status" value="1"/>
</dbReference>
<evidence type="ECO:0000256" key="1">
    <source>
        <dbReference type="ARBA" id="ARBA00005582"/>
    </source>
</evidence>
<dbReference type="RefSeq" id="WP_012845711.1">
    <property type="nucleotide sequence ID" value="NC_013504.1"/>
</dbReference>
<dbReference type="CDD" id="cd03428">
    <property type="entry name" value="NUDIX_Ap4A_Nudt2"/>
    <property type="match status" value="1"/>
</dbReference>
<reference evidence="8 9" key="1">
    <citation type="journal article" date="2009" name="J. Bacteriol.">
        <title>Complete genome sequence of Lactobacillus johnsonii FI9785, a competitive exclusion agent against pathogens in poultry.</title>
        <authorList>
            <person name="Wegmann U."/>
            <person name="Overweg K."/>
            <person name="Horn N."/>
            <person name="Goesmann A."/>
            <person name="Narbad A."/>
            <person name="Gasson M.J."/>
            <person name="Shearman C."/>
        </authorList>
    </citation>
    <scope>NUCLEOTIDE SEQUENCE [LARGE SCALE GENOMIC DNA]</scope>
    <source>
        <strain evidence="8 9">FI9785</strain>
    </source>
</reference>
<dbReference type="GO" id="GO:0006167">
    <property type="term" value="P:AMP biosynthetic process"/>
    <property type="evidence" value="ECO:0007669"/>
    <property type="project" value="TreeGrafter"/>
</dbReference>
<evidence type="ECO:0000256" key="3">
    <source>
        <dbReference type="ARBA" id="ARBA00022741"/>
    </source>
</evidence>
<dbReference type="PROSITE" id="PS51462">
    <property type="entry name" value="NUDIX"/>
    <property type="match status" value="1"/>
</dbReference>
<organism evidence="8 9">
    <name type="scientific">Lactobacillus johnsonii (strain FI9785)</name>
    <dbReference type="NCBI Taxonomy" id="633699"/>
    <lineage>
        <taxon>Bacteria</taxon>
        <taxon>Bacillati</taxon>
        <taxon>Bacillota</taxon>
        <taxon>Bacilli</taxon>
        <taxon>Lactobacillales</taxon>
        <taxon>Lactobacillaceae</taxon>
        <taxon>Lactobacillus</taxon>
    </lineage>
</organism>
<keyword evidence="9" id="KW-1185">Reference proteome</keyword>
<sequence length="151" mass="17764">MKQEYSAGAIIWRRENNEIQYLLIQSQPYKQFKSAWAFSKGHLEAGETERDAAKREVFEEVGLKPEFDFHESYSYKVTSKIEKTVTLFLAEYKAGQKIKRQESEIRSTEWLNYQAAQERISEQNFKEFKSEDLSAILAKANDYLMSREGQK</sequence>